<dbReference type="PROSITE" id="PS51390">
    <property type="entry name" value="WAP"/>
    <property type="match status" value="1"/>
</dbReference>
<dbReference type="InterPro" id="IPR008197">
    <property type="entry name" value="WAP_dom"/>
</dbReference>
<dbReference type="PRINTS" id="PR00003">
    <property type="entry name" value="4DISULPHCORE"/>
</dbReference>
<evidence type="ECO:0000313" key="6">
    <source>
        <dbReference type="Proteomes" id="UP000694414"/>
    </source>
</evidence>
<dbReference type="InterPro" id="IPR036645">
    <property type="entry name" value="Elafin-like_sf"/>
</dbReference>
<dbReference type="Ensembl" id="ENSPSMT00000033385.1">
    <property type="protein sequence ID" value="ENSPSMP00000028922.1"/>
    <property type="gene ID" value="ENSPSMG00000020094.1"/>
</dbReference>
<dbReference type="SUPFAM" id="SSF57256">
    <property type="entry name" value="Elafin-like"/>
    <property type="match status" value="1"/>
</dbReference>
<organism evidence="5 6">
    <name type="scientific">Prolemur simus</name>
    <name type="common">Greater bamboo lemur</name>
    <name type="synonym">Hapalemur simus</name>
    <dbReference type="NCBI Taxonomy" id="1328070"/>
    <lineage>
        <taxon>Eukaryota</taxon>
        <taxon>Metazoa</taxon>
        <taxon>Chordata</taxon>
        <taxon>Craniata</taxon>
        <taxon>Vertebrata</taxon>
        <taxon>Euteleostomi</taxon>
        <taxon>Mammalia</taxon>
        <taxon>Eutheria</taxon>
        <taxon>Euarchontoglires</taxon>
        <taxon>Primates</taxon>
        <taxon>Strepsirrhini</taxon>
        <taxon>Lemuriformes</taxon>
        <taxon>Lemuridae</taxon>
        <taxon>Prolemur</taxon>
    </lineage>
</organism>
<dbReference type="GeneTree" id="ENSGT00940000166945"/>
<protein>
    <recommendedName>
        <fullName evidence="4">WAP domain-containing protein</fullName>
    </recommendedName>
</protein>
<dbReference type="GO" id="GO:0004867">
    <property type="term" value="F:serine-type endopeptidase inhibitor activity"/>
    <property type="evidence" value="ECO:0007669"/>
    <property type="project" value="UniProtKB-KW"/>
</dbReference>
<keyword evidence="3" id="KW-0732">Signal</keyword>
<dbReference type="Gene3D" id="4.10.75.10">
    <property type="entry name" value="Elafin-like"/>
    <property type="match status" value="1"/>
</dbReference>
<keyword evidence="6" id="KW-1185">Reference proteome</keyword>
<dbReference type="PANTHER" id="PTHR19441:SF91">
    <property type="entry name" value="WAP DOMAIN-CONTAINING PROTEIN"/>
    <property type="match status" value="1"/>
</dbReference>
<evidence type="ECO:0000313" key="5">
    <source>
        <dbReference type="Ensembl" id="ENSPSMP00000028922.1"/>
    </source>
</evidence>
<keyword evidence="2" id="KW-0722">Serine protease inhibitor</keyword>
<sequence>FGVGGDRYLVPLVLLSLFWVLERLFCFSAGPRPGTCPRVPVGLCAEMCTGDGSCPKGQKCCSTGCGHSCQVSIQEVRELLMGRMSTCWPLPE</sequence>
<proteinExistence type="predicted"/>
<accession>A0A8C9AG12</accession>
<name>A0A8C9AG12_PROSS</name>
<feature type="signal peptide" evidence="3">
    <location>
        <begin position="1"/>
        <end position="26"/>
    </location>
</feature>
<dbReference type="Proteomes" id="UP000694414">
    <property type="component" value="Unplaced"/>
</dbReference>
<dbReference type="GO" id="GO:0005615">
    <property type="term" value="C:extracellular space"/>
    <property type="evidence" value="ECO:0007669"/>
    <property type="project" value="TreeGrafter"/>
</dbReference>
<dbReference type="Pfam" id="PF00095">
    <property type="entry name" value="WAP"/>
    <property type="match status" value="1"/>
</dbReference>
<dbReference type="GO" id="GO:0045087">
    <property type="term" value="P:innate immune response"/>
    <property type="evidence" value="ECO:0007669"/>
    <property type="project" value="TreeGrafter"/>
</dbReference>
<keyword evidence="1" id="KW-0646">Protease inhibitor</keyword>
<dbReference type="GO" id="GO:0019731">
    <property type="term" value="P:antibacterial humoral response"/>
    <property type="evidence" value="ECO:0007669"/>
    <property type="project" value="TreeGrafter"/>
</dbReference>
<evidence type="ECO:0000256" key="1">
    <source>
        <dbReference type="ARBA" id="ARBA00022690"/>
    </source>
</evidence>
<dbReference type="CDD" id="cd00199">
    <property type="entry name" value="WAP"/>
    <property type="match status" value="1"/>
</dbReference>
<dbReference type="AlphaFoldDB" id="A0A8C9AG12"/>
<dbReference type="SMART" id="SM00217">
    <property type="entry name" value="WAP"/>
    <property type="match status" value="1"/>
</dbReference>
<evidence type="ECO:0000256" key="2">
    <source>
        <dbReference type="ARBA" id="ARBA00022900"/>
    </source>
</evidence>
<feature type="domain" description="WAP" evidence="4">
    <location>
        <begin position="29"/>
        <end position="73"/>
    </location>
</feature>
<evidence type="ECO:0000259" key="4">
    <source>
        <dbReference type="PROSITE" id="PS51390"/>
    </source>
</evidence>
<dbReference type="InterPro" id="IPR050514">
    <property type="entry name" value="WAP_four-disulfide_core"/>
</dbReference>
<evidence type="ECO:0000256" key="3">
    <source>
        <dbReference type="SAM" id="SignalP"/>
    </source>
</evidence>
<reference evidence="5" key="2">
    <citation type="submission" date="2025-09" db="UniProtKB">
        <authorList>
            <consortium name="Ensembl"/>
        </authorList>
    </citation>
    <scope>IDENTIFICATION</scope>
</reference>
<reference evidence="5" key="1">
    <citation type="submission" date="2025-08" db="UniProtKB">
        <authorList>
            <consortium name="Ensembl"/>
        </authorList>
    </citation>
    <scope>IDENTIFICATION</scope>
</reference>
<feature type="chain" id="PRO_5034551143" description="WAP domain-containing protein" evidence="3">
    <location>
        <begin position="27"/>
        <end position="92"/>
    </location>
</feature>
<dbReference type="PANTHER" id="PTHR19441">
    <property type="entry name" value="WHEY ACDIC PROTEIN WAP"/>
    <property type="match status" value="1"/>
</dbReference>